<dbReference type="AlphaFoldDB" id="A0A3N6M6K1"/>
<evidence type="ECO:0000313" key="3">
    <source>
        <dbReference type="Proteomes" id="UP000281431"/>
    </source>
</evidence>
<name>A0A3N6M6K1_NATCH</name>
<gene>
    <name evidence="2" type="ORF">EA472_20775</name>
</gene>
<accession>A0A3N6M6K1</accession>
<feature type="compositionally biased region" description="Basic and acidic residues" evidence="1">
    <location>
        <begin position="254"/>
        <end position="270"/>
    </location>
</feature>
<keyword evidence="3" id="KW-1185">Reference proteome</keyword>
<sequence length="454" mass="48547">MTPGPRGVDDELLVCVDVLGAFGVTAAEIRREIGDDGPLEEVLAGALADGRDRTTVLRRIVARSDRGLSCSARYASESLGSELTSIFEAVGWTVECAWSVDRRRLTVSVVDHTDRRRERTVSYPETPLGTDNLPAILRSLDDALLSGTDARFVLLSSGVDRWRAALVDGGELEGLRDRYGPRVRAVGRPLLPEYGLDAFVPEGNAEETRTADPEDGPWPAWASERERDDRPTTGGTQVTLQDAAALIEEAEDDRSDRDGGDGRADGRRPPPTDATRSATDGEELEFRGGSPAVVRMHGEHAERSSDEDDESERARDDPSTGGDDGSAGGRADGRGGDDASGPETAESKSLSGAVETARVANDAFGSDVAWEREDDRYRALGAALGAGGDVAVRGVLEDDDFLPELPPAEPVETRIEFDDEFDPGAVPRAKAVGEQSGYRLVGSGSLETTRLSNR</sequence>
<evidence type="ECO:0000256" key="1">
    <source>
        <dbReference type="SAM" id="MobiDB-lite"/>
    </source>
</evidence>
<feature type="region of interest" description="Disordered" evidence="1">
    <location>
        <begin position="205"/>
        <end position="370"/>
    </location>
</feature>
<comment type="caution">
    <text evidence="2">The sequence shown here is derived from an EMBL/GenBank/DDBJ whole genome shotgun (WGS) entry which is preliminary data.</text>
</comment>
<proteinExistence type="predicted"/>
<dbReference type="Proteomes" id="UP000281431">
    <property type="component" value="Unassembled WGS sequence"/>
</dbReference>
<reference evidence="2 3" key="1">
    <citation type="submission" date="2018-10" db="EMBL/GenBank/DDBJ databases">
        <title>Natrarchaeobius chitinivorans gen. nov., sp. nov., and Natrarchaeobius haloalkaliphilus sp. nov., alkaliphilic, chitin-utilizing haloarchaea from hypersaline alkaline lakes.</title>
        <authorList>
            <person name="Sorokin D.Y."/>
            <person name="Elcheninov A.G."/>
            <person name="Kostrikina N.A."/>
            <person name="Bale N.J."/>
            <person name="Sinninghe Damste J.S."/>
            <person name="Khijniak T.V."/>
            <person name="Kublanov I.V."/>
            <person name="Toshchakov S.V."/>
        </authorList>
    </citation>
    <scope>NUCLEOTIDE SEQUENCE [LARGE SCALE GENOMIC DNA]</scope>
    <source>
        <strain evidence="2 3">AArcht7</strain>
    </source>
</reference>
<organism evidence="2 3">
    <name type="scientific">Natrarchaeobius chitinivorans</name>
    <dbReference type="NCBI Taxonomy" id="1679083"/>
    <lineage>
        <taxon>Archaea</taxon>
        <taxon>Methanobacteriati</taxon>
        <taxon>Methanobacteriota</taxon>
        <taxon>Stenosarchaea group</taxon>
        <taxon>Halobacteria</taxon>
        <taxon>Halobacteriales</taxon>
        <taxon>Natrialbaceae</taxon>
        <taxon>Natrarchaeobius</taxon>
    </lineage>
</organism>
<evidence type="ECO:0000313" key="2">
    <source>
        <dbReference type="EMBL" id="RQG96224.1"/>
    </source>
</evidence>
<dbReference type="OrthoDB" id="157461at2157"/>
<dbReference type="EMBL" id="REFZ01000026">
    <property type="protein sequence ID" value="RQG96224.1"/>
    <property type="molecule type" value="Genomic_DNA"/>
</dbReference>
<protein>
    <submittedName>
        <fullName evidence="2">Uncharacterized protein</fullName>
    </submittedName>
</protein>